<dbReference type="HOGENOM" id="CLU_2150560_0_0_1"/>
<gene>
    <name evidence="1" type="primary">AlNc14C3G450</name>
    <name evidence="1" type="ORF">ALNC14_004860</name>
</gene>
<reference evidence="1" key="2">
    <citation type="submission" date="2011-02" db="EMBL/GenBank/DDBJ databases">
        <authorList>
            <person name="MacLean D."/>
        </authorList>
    </citation>
    <scope>NUCLEOTIDE SEQUENCE</scope>
</reference>
<accession>F0VZX2</accession>
<reference evidence="1" key="1">
    <citation type="journal article" date="2011" name="PLoS Biol.">
        <title>Gene gain and loss during evolution of obligate parasitism in the white rust pathogen of Arabidopsis thaliana.</title>
        <authorList>
            <person name="Kemen E."/>
            <person name="Gardiner A."/>
            <person name="Schultz-Larsen T."/>
            <person name="Kemen A.C."/>
            <person name="Balmuth A.L."/>
            <person name="Robert-Seilaniantz A."/>
            <person name="Bailey K."/>
            <person name="Holub E."/>
            <person name="Studholme D.J."/>
            <person name="Maclean D."/>
            <person name="Jones J.D."/>
        </authorList>
    </citation>
    <scope>NUCLEOTIDE SEQUENCE</scope>
</reference>
<proteinExistence type="predicted"/>
<name>F0VZX2_9STRA</name>
<sequence>MRQTKCLLSALTTLRSHACRSESSYFTCLDYSTEQTMLQMNWMSFSGSWGSKSTRSGSFLAVNKYLWNLLNRFFVHWIAQDSKIVVSAFGLKATGAHPMLRRKRSHEYHILK</sequence>
<evidence type="ECO:0000313" key="1">
    <source>
        <dbReference type="EMBL" id="CCA14343.1"/>
    </source>
</evidence>
<protein>
    <submittedName>
        <fullName evidence="1">AlNc14C3G450 protein</fullName>
    </submittedName>
</protein>
<dbReference type="EMBL" id="FR824048">
    <property type="protein sequence ID" value="CCA14343.1"/>
    <property type="molecule type" value="Genomic_DNA"/>
</dbReference>
<dbReference type="AlphaFoldDB" id="F0VZX2"/>
<organism evidence="1">
    <name type="scientific">Albugo laibachii Nc14</name>
    <dbReference type="NCBI Taxonomy" id="890382"/>
    <lineage>
        <taxon>Eukaryota</taxon>
        <taxon>Sar</taxon>
        <taxon>Stramenopiles</taxon>
        <taxon>Oomycota</taxon>
        <taxon>Peronosporomycetes</taxon>
        <taxon>Albuginales</taxon>
        <taxon>Albuginaceae</taxon>
        <taxon>Albugo</taxon>
    </lineage>
</organism>